<evidence type="ECO:0000313" key="1">
    <source>
        <dbReference type="EMBL" id="KAI0087685.1"/>
    </source>
</evidence>
<sequence length="160" mass="17438">MSSELLKLYRTGDYDAIARIKMEEQRTIKTTADKIASTNQAFKRVTLENGEKIHMARTDEPTTYCQVLPGSIIKLGNGKAECVALVPFITLILTTTGPLTMLFTAGTSIRSKDLVQALSLDAIPPYVIPGMSIASDVGSAAVYFKTFIFENDYPVAGKPQ</sequence>
<proteinExistence type="predicted"/>
<dbReference type="EMBL" id="MU274916">
    <property type="protein sequence ID" value="KAI0087685.1"/>
    <property type="molecule type" value="Genomic_DNA"/>
</dbReference>
<comment type="caution">
    <text evidence="1">The sequence shown here is derived from an EMBL/GenBank/DDBJ whole genome shotgun (WGS) entry which is preliminary data.</text>
</comment>
<keyword evidence="2" id="KW-1185">Reference proteome</keyword>
<protein>
    <submittedName>
        <fullName evidence="1">Uncharacterized protein</fullName>
    </submittedName>
</protein>
<organism evidence="1 2">
    <name type="scientific">Irpex rosettiformis</name>
    <dbReference type="NCBI Taxonomy" id="378272"/>
    <lineage>
        <taxon>Eukaryota</taxon>
        <taxon>Fungi</taxon>
        <taxon>Dikarya</taxon>
        <taxon>Basidiomycota</taxon>
        <taxon>Agaricomycotina</taxon>
        <taxon>Agaricomycetes</taxon>
        <taxon>Polyporales</taxon>
        <taxon>Irpicaceae</taxon>
        <taxon>Irpex</taxon>
    </lineage>
</organism>
<gene>
    <name evidence="1" type="ORF">BDY19DRAFT_907139</name>
</gene>
<reference evidence="1" key="1">
    <citation type="journal article" date="2021" name="Environ. Microbiol.">
        <title>Gene family expansions and transcriptome signatures uncover fungal adaptations to wood decay.</title>
        <authorList>
            <person name="Hage H."/>
            <person name="Miyauchi S."/>
            <person name="Viragh M."/>
            <person name="Drula E."/>
            <person name="Min B."/>
            <person name="Chaduli D."/>
            <person name="Navarro D."/>
            <person name="Favel A."/>
            <person name="Norest M."/>
            <person name="Lesage-Meessen L."/>
            <person name="Balint B."/>
            <person name="Merenyi Z."/>
            <person name="de Eugenio L."/>
            <person name="Morin E."/>
            <person name="Martinez A.T."/>
            <person name="Baldrian P."/>
            <person name="Stursova M."/>
            <person name="Martinez M.J."/>
            <person name="Novotny C."/>
            <person name="Magnuson J.K."/>
            <person name="Spatafora J.W."/>
            <person name="Maurice S."/>
            <person name="Pangilinan J."/>
            <person name="Andreopoulos W."/>
            <person name="LaButti K."/>
            <person name="Hundley H."/>
            <person name="Na H."/>
            <person name="Kuo A."/>
            <person name="Barry K."/>
            <person name="Lipzen A."/>
            <person name="Henrissat B."/>
            <person name="Riley R."/>
            <person name="Ahrendt S."/>
            <person name="Nagy L.G."/>
            <person name="Grigoriev I.V."/>
            <person name="Martin F."/>
            <person name="Rosso M.N."/>
        </authorList>
    </citation>
    <scope>NUCLEOTIDE SEQUENCE</scope>
    <source>
        <strain evidence="1">CBS 384.51</strain>
    </source>
</reference>
<evidence type="ECO:0000313" key="2">
    <source>
        <dbReference type="Proteomes" id="UP001055072"/>
    </source>
</evidence>
<accession>A0ACB8U110</accession>
<name>A0ACB8U110_9APHY</name>
<dbReference type="Proteomes" id="UP001055072">
    <property type="component" value="Unassembled WGS sequence"/>
</dbReference>